<evidence type="ECO:0000313" key="7">
    <source>
        <dbReference type="Proteomes" id="UP000450599"/>
    </source>
</evidence>
<organism evidence="3 6">
    <name type="scientific">Parabacteroides distasonis</name>
    <dbReference type="NCBI Taxonomy" id="823"/>
    <lineage>
        <taxon>Bacteria</taxon>
        <taxon>Pseudomonadati</taxon>
        <taxon>Bacteroidota</taxon>
        <taxon>Bacteroidia</taxon>
        <taxon>Bacteroidales</taxon>
        <taxon>Tannerellaceae</taxon>
        <taxon>Parabacteroides</taxon>
    </lineage>
</organism>
<feature type="signal peptide" evidence="1">
    <location>
        <begin position="1"/>
        <end position="22"/>
    </location>
</feature>
<dbReference type="EMBL" id="WKMX01000008">
    <property type="protein sequence ID" value="MRZ06567.1"/>
    <property type="molecule type" value="Genomic_DNA"/>
</dbReference>
<dbReference type="Pfam" id="PF19910">
    <property type="entry name" value="DUF6383"/>
    <property type="match status" value="1"/>
</dbReference>
<dbReference type="Proteomes" id="UP000450599">
    <property type="component" value="Unassembled WGS sequence"/>
</dbReference>
<dbReference type="InterPro" id="IPR045963">
    <property type="entry name" value="DUF6383"/>
</dbReference>
<dbReference type="RefSeq" id="WP_057327995.1">
    <property type="nucleotide sequence ID" value="NZ_CZBM01000003.1"/>
</dbReference>
<keyword evidence="1" id="KW-0732">Signal</keyword>
<evidence type="ECO:0000313" key="3">
    <source>
        <dbReference type="EMBL" id="CUP93652.1"/>
    </source>
</evidence>
<reference evidence="3 6" key="1">
    <citation type="submission" date="2015-09" db="EMBL/GenBank/DDBJ databases">
        <authorList>
            <consortium name="Pathogen Informatics"/>
        </authorList>
    </citation>
    <scope>NUCLEOTIDE SEQUENCE [LARGE SCALE GENOMIC DNA]</scope>
    <source>
        <strain evidence="3 6">2789STDY5834948</strain>
    </source>
</reference>
<reference evidence="7 8" key="2">
    <citation type="journal article" date="2019" name="Nat. Med.">
        <title>A library of human gut bacterial isolates paired with longitudinal multiomics data enables mechanistic microbiome research.</title>
        <authorList>
            <person name="Poyet M."/>
            <person name="Groussin M."/>
            <person name="Gibbons S.M."/>
            <person name="Avila-Pacheco J."/>
            <person name="Jiang X."/>
            <person name="Kearney S.M."/>
            <person name="Perrotta A.R."/>
            <person name="Berdy B."/>
            <person name="Zhao S."/>
            <person name="Lieberman T.D."/>
            <person name="Swanson P.K."/>
            <person name="Smith M."/>
            <person name="Roesemann S."/>
            <person name="Alexander J.E."/>
            <person name="Rich S.A."/>
            <person name="Livny J."/>
            <person name="Vlamakis H."/>
            <person name="Clish C."/>
            <person name="Bullock K."/>
            <person name="Deik A."/>
            <person name="Scott J."/>
            <person name="Pierce K.A."/>
            <person name="Xavier R.J."/>
            <person name="Alm E.J."/>
        </authorList>
    </citation>
    <scope>NUCLEOTIDE SEQUENCE [LARGE SCALE GENOMIC DNA]</scope>
    <source>
        <strain evidence="5 8">BIOML-A10</strain>
        <strain evidence="4 7">BIOML-A11</strain>
    </source>
</reference>
<evidence type="ECO:0000256" key="1">
    <source>
        <dbReference type="SAM" id="SignalP"/>
    </source>
</evidence>
<evidence type="ECO:0000313" key="8">
    <source>
        <dbReference type="Proteomes" id="UP000471216"/>
    </source>
</evidence>
<feature type="chain" id="PRO_5033732114" description="DUF6383 domain-containing protein" evidence="1">
    <location>
        <begin position="23"/>
        <end position="1199"/>
    </location>
</feature>
<evidence type="ECO:0000313" key="6">
    <source>
        <dbReference type="Proteomes" id="UP000095332"/>
    </source>
</evidence>
<evidence type="ECO:0000313" key="4">
    <source>
        <dbReference type="EMBL" id="MRY85439.1"/>
    </source>
</evidence>
<dbReference type="EMBL" id="WKMW01000014">
    <property type="protein sequence ID" value="MRY85439.1"/>
    <property type="molecule type" value="Genomic_DNA"/>
</dbReference>
<sequence length="1199" mass="131706">MNKKFTTFLASAMLATAFSAGAQVDAKKGDVILLGTESSKYLTVETGEQFGKLNNSANVSTNLSSLNKATWTVSAKKTSLGKDLYSFVNKATSLTLAVDPATAYNLEDTKNSKKIALTLGGGSATEWVSETVNNVNTIVSYNGDYILAIADDPAIGYYLVKAKTLNKLGTVVALKSEKPSETPMPLGADDLNTLLQSVETDKPAELFFGLNMDPEVTKGQSNLMTATALNAQNAGGGYVYLQAKDQKFDGKDAYVVVDTAYYGGTESDKLLKYTYDHMEYADKAKRLDGSYKFKFSYNAAKEELYVQVAEVAHEYKKGDKNDDQWKAFLKENNNSTWTQSGTSEPLETVKDEYIYMSQLNGMNVLTVNVKKNKDGVGTRVAEKDGTELNPAPENQNVKVTIGTKFTGLTLTTIPNGVYTIQYKSTGGNQPEKNGTYALANLAGSFGWTYQAKRQDFNHIPAAQWVVEKNGTSNTATVNITNREFNDRLKTTSPLQFFKVEGSDDVFCFYGDGTDTLSFKKVADELVADKKLGYKYVSADEAKVQTYTFNYLHGLALDKYLYTPAGKDSIVRVDENDGKSNFRLELVVENDTYGVGDTLVRNVYYVYNAVNGEKRYLSYDGTAKKYMMKKNPTPFFLKENNCIDGKHYYALVEASFKTYTTDTKLTSDDLYYKGGDGYYYSVKWNYSSYEDDKGTTYYSYIVNDKDGNVVVADNSKEDVYLFTKENGKFVLNEDPTAEDYTNESNGYAKIKVSVDDNTLDLTQGNLNDKFNGYQEIRTSAFAVEIDDSPLYRRFNNTVLGENETADSLYFVEKTRGEYLMDEWNKNLLDKDVDYAGIWNKEKANGKLAFIIDSVWVNRGLGNIKPQYLVSVARNDQAGTPGVPCTYEHNHFDNAGHQVSAAECSHATKAHAGFHYGKYLVSFGDSAMIKDHELETPYMDIDGGYTRVGFVKAIHAGDSLFILVNEFKDMDPAKLDVADIIDAYTKAKINTKYIVNLQGDNHKNVTWSFRYVTPSNVAGVTAEEGEANEFLFESNIYNEGATSTLDDVLVDSKDNSKGYISLGGKATKGYNEAVAGSIAPSYAAWLKMQNGCLVLTRGDSKFDAAKTGSDGALIFNAYQKTDAEDMVTSIEGANAEGVSIVTGNGTVTVQGAVGKSIVITNILGKVVAETVLTSDNATIAVPAGIVAVAIDGEEAVKAIVK</sequence>
<dbReference type="AlphaFoldDB" id="A0A174S7E8"/>
<feature type="domain" description="DUF6383" evidence="2">
    <location>
        <begin position="1127"/>
        <end position="1198"/>
    </location>
</feature>
<evidence type="ECO:0000259" key="2">
    <source>
        <dbReference type="Pfam" id="PF19910"/>
    </source>
</evidence>
<evidence type="ECO:0000313" key="5">
    <source>
        <dbReference type="EMBL" id="MRZ06567.1"/>
    </source>
</evidence>
<gene>
    <name evidence="3" type="ORF">ERS852560_00986</name>
    <name evidence="5" type="ORF">GKD54_10105</name>
    <name evidence="4" type="ORF">GKD58_14440</name>
</gene>
<protein>
    <recommendedName>
        <fullName evidence="2">DUF6383 domain-containing protein</fullName>
    </recommendedName>
</protein>
<dbReference type="Proteomes" id="UP000471216">
    <property type="component" value="Unassembled WGS sequence"/>
</dbReference>
<dbReference type="Proteomes" id="UP000095332">
    <property type="component" value="Unassembled WGS sequence"/>
</dbReference>
<proteinExistence type="predicted"/>
<name>A0A174S7E8_PARDI</name>
<accession>A0A174S7E8</accession>
<dbReference type="EMBL" id="CZBM01000003">
    <property type="protein sequence ID" value="CUP93652.1"/>
    <property type="molecule type" value="Genomic_DNA"/>
</dbReference>